<dbReference type="AlphaFoldDB" id="A0AAV9KYV7"/>
<evidence type="ECO:0000256" key="1">
    <source>
        <dbReference type="SAM" id="MobiDB-lite"/>
    </source>
</evidence>
<feature type="compositionally biased region" description="Basic and acidic residues" evidence="1">
    <location>
        <begin position="13"/>
        <end position="30"/>
    </location>
</feature>
<sequence>MNHSSSLSSLPHPETEPRHNAHSLRTREGNEVQFMRPQRSVVEQSRHFLTGSRW</sequence>
<name>A0AAV9KYV7_9SOLN</name>
<comment type="caution">
    <text evidence="2">The sequence shown here is derived from an EMBL/GenBank/DDBJ whole genome shotgun (WGS) entry which is preliminary data.</text>
</comment>
<organism evidence="2 3">
    <name type="scientific">Solanum pinnatisectum</name>
    <name type="common">tansyleaf nightshade</name>
    <dbReference type="NCBI Taxonomy" id="50273"/>
    <lineage>
        <taxon>Eukaryota</taxon>
        <taxon>Viridiplantae</taxon>
        <taxon>Streptophyta</taxon>
        <taxon>Embryophyta</taxon>
        <taxon>Tracheophyta</taxon>
        <taxon>Spermatophyta</taxon>
        <taxon>Magnoliopsida</taxon>
        <taxon>eudicotyledons</taxon>
        <taxon>Gunneridae</taxon>
        <taxon>Pentapetalae</taxon>
        <taxon>asterids</taxon>
        <taxon>lamiids</taxon>
        <taxon>Solanales</taxon>
        <taxon>Solanaceae</taxon>
        <taxon>Solanoideae</taxon>
        <taxon>Solaneae</taxon>
        <taxon>Solanum</taxon>
    </lineage>
</organism>
<reference evidence="2 3" key="1">
    <citation type="submission" date="2023-10" db="EMBL/GenBank/DDBJ databases">
        <title>Genome-Wide Identification Analysis in wild type Solanum Pinnatisectum Reveals Some Genes Defensing Phytophthora Infestans.</title>
        <authorList>
            <person name="Sun C."/>
        </authorList>
    </citation>
    <scope>NUCLEOTIDE SEQUENCE [LARGE SCALE GENOMIC DNA]</scope>
    <source>
        <strain evidence="2">LQN</strain>
        <tissue evidence="2">Leaf</tissue>
    </source>
</reference>
<dbReference type="EMBL" id="JAWPEI010000008">
    <property type="protein sequence ID" value="KAK4717780.1"/>
    <property type="molecule type" value="Genomic_DNA"/>
</dbReference>
<gene>
    <name evidence="2" type="ORF">R3W88_016118</name>
</gene>
<evidence type="ECO:0000313" key="2">
    <source>
        <dbReference type="EMBL" id="KAK4717780.1"/>
    </source>
</evidence>
<keyword evidence="3" id="KW-1185">Reference proteome</keyword>
<evidence type="ECO:0000313" key="3">
    <source>
        <dbReference type="Proteomes" id="UP001311915"/>
    </source>
</evidence>
<dbReference type="Proteomes" id="UP001311915">
    <property type="component" value="Unassembled WGS sequence"/>
</dbReference>
<proteinExistence type="predicted"/>
<feature type="compositionally biased region" description="Low complexity" evidence="1">
    <location>
        <begin position="1"/>
        <end position="12"/>
    </location>
</feature>
<feature type="region of interest" description="Disordered" evidence="1">
    <location>
        <begin position="1"/>
        <end position="54"/>
    </location>
</feature>
<accession>A0AAV9KYV7</accession>
<protein>
    <submittedName>
        <fullName evidence="2">Uncharacterized protein</fullName>
    </submittedName>
</protein>